<dbReference type="PROSITE" id="PS00636">
    <property type="entry name" value="DNAJ_1"/>
    <property type="match status" value="1"/>
</dbReference>
<evidence type="ECO:0000256" key="1">
    <source>
        <dbReference type="SAM" id="MobiDB-lite"/>
    </source>
</evidence>
<evidence type="ECO:0000313" key="4">
    <source>
        <dbReference type="EMBL" id="VFT90306.1"/>
    </source>
</evidence>
<dbReference type="InterPro" id="IPR001623">
    <property type="entry name" value="DnaJ_domain"/>
</dbReference>
<dbReference type="CDD" id="cd06257">
    <property type="entry name" value="DnaJ"/>
    <property type="match status" value="1"/>
</dbReference>
<evidence type="ECO:0000313" key="5">
    <source>
        <dbReference type="Proteomes" id="UP000332933"/>
    </source>
</evidence>
<reference evidence="3" key="2">
    <citation type="submission" date="2019-06" db="EMBL/GenBank/DDBJ databases">
        <title>Genomics analysis of Aphanomyces spp. identifies a new class of oomycete effector associated with host adaptation.</title>
        <authorList>
            <person name="Gaulin E."/>
        </authorList>
    </citation>
    <scope>NUCLEOTIDE SEQUENCE</scope>
    <source>
        <strain evidence="3">CBS 578.67</strain>
    </source>
</reference>
<gene>
    <name evidence="4" type="primary">Aste57867_13468</name>
    <name evidence="3" type="ORF">As57867_013418</name>
    <name evidence="4" type="ORF">ASTE57867_13468</name>
</gene>
<feature type="region of interest" description="Disordered" evidence="1">
    <location>
        <begin position="42"/>
        <end position="81"/>
    </location>
</feature>
<feature type="region of interest" description="Disordered" evidence="1">
    <location>
        <begin position="152"/>
        <end position="179"/>
    </location>
</feature>
<reference evidence="4 5" key="1">
    <citation type="submission" date="2019-03" db="EMBL/GenBank/DDBJ databases">
        <authorList>
            <person name="Gaulin E."/>
            <person name="Dumas B."/>
        </authorList>
    </citation>
    <scope>NUCLEOTIDE SEQUENCE [LARGE SCALE GENOMIC DNA]</scope>
    <source>
        <strain evidence="4">CBS 568.67</strain>
    </source>
</reference>
<proteinExistence type="predicted"/>
<dbReference type="InterPro" id="IPR036869">
    <property type="entry name" value="J_dom_sf"/>
</dbReference>
<feature type="compositionally biased region" description="Basic and acidic residues" evidence="1">
    <location>
        <begin position="152"/>
        <end position="170"/>
    </location>
</feature>
<accession>A0A485KYG3</accession>
<sequence>MTMFIHPAAAKQLHPDVTGNDQEKAALFKKVNEAHALLSDPNKRADYDRGHSRFEHQRWEQKQRETAYSPGAHTRRNPQADNPMYGIDHDVWYAHHYGVHAQRTARWATMRHKGYGMHIAEEMYADEMERIKRQEEQHKVKNGYYMRQELRERKKAEEMARAQKTEKGAAPDDDGCCIS</sequence>
<dbReference type="PANTHER" id="PTHR24074">
    <property type="entry name" value="CO-CHAPERONE PROTEIN DJLA"/>
    <property type="match status" value="1"/>
</dbReference>
<evidence type="ECO:0000313" key="3">
    <source>
        <dbReference type="EMBL" id="KAF0695732.1"/>
    </source>
</evidence>
<dbReference type="PROSITE" id="PS50076">
    <property type="entry name" value="DNAJ_2"/>
    <property type="match status" value="1"/>
</dbReference>
<dbReference type="InterPro" id="IPR018253">
    <property type="entry name" value="DnaJ_domain_CS"/>
</dbReference>
<dbReference type="Gene3D" id="1.10.287.110">
    <property type="entry name" value="DnaJ domain"/>
    <property type="match status" value="1"/>
</dbReference>
<name>A0A485KYG3_9STRA</name>
<protein>
    <submittedName>
        <fullName evidence="4">Aste57867_13468 protein</fullName>
    </submittedName>
</protein>
<dbReference type="EMBL" id="CAADRA010005475">
    <property type="protein sequence ID" value="VFT90306.1"/>
    <property type="molecule type" value="Genomic_DNA"/>
</dbReference>
<evidence type="ECO:0000259" key="2">
    <source>
        <dbReference type="PROSITE" id="PS50076"/>
    </source>
</evidence>
<dbReference type="InterPro" id="IPR050817">
    <property type="entry name" value="DjlA_DnaK_co-chaperone"/>
</dbReference>
<dbReference type="OrthoDB" id="10250354at2759"/>
<dbReference type="Proteomes" id="UP000332933">
    <property type="component" value="Unassembled WGS sequence"/>
</dbReference>
<feature type="domain" description="J" evidence="2">
    <location>
        <begin position="1"/>
        <end position="51"/>
    </location>
</feature>
<organism evidence="4 5">
    <name type="scientific">Aphanomyces stellatus</name>
    <dbReference type="NCBI Taxonomy" id="120398"/>
    <lineage>
        <taxon>Eukaryota</taxon>
        <taxon>Sar</taxon>
        <taxon>Stramenopiles</taxon>
        <taxon>Oomycota</taxon>
        <taxon>Saprolegniomycetes</taxon>
        <taxon>Saprolegniales</taxon>
        <taxon>Verrucalvaceae</taxon>
        <taxon>Aphanomyces</taxon>
    </lineage>
</organism>
<dbReference type="AlphaFoldDB" id="A0A485KYG3"/>
<keyword evidence="5" id="KW-1185">Reference proteome</keyword>
<dbReference type="EMBL" id="VJMH01005454">
    <property type="protein sequence ID" value="KAF0695732.1"/>
    <property type="molecule type" value="Genomic_DNA"/>
</dbReference>
<dbReference type="Pfam" id="PF00226">
    <property type="entry name" value="DnaJ"/>
    <property type="match status" value="1"/>
</dbReference>
<feature type="compositionally biased region" description="Basic and acidic residues" evidence="1">
    <location>
        <begin position="42"/>
        <end position="65"/>
    </location>
</feature>
<dbReference type="SUPFAM" id="SSF46565">
    <property type="entry name" value="Chaperone J-domain"/>
    <property type="match status" value="1"/>
</dbReference>